<proteinExistence type="predicted"/>
<accession>A0ABY4ZVZ8</accession>
<evidence type="ECO:0000313" key="2">
    <source>
        <dbReference type="Proteomes" id="UP001057520"/>
    </source>
</evidence>
<reference evidence="1 2" key="1">
    <citation type="submission" date="2022-04" db="EMBL/GenBank/DDBJ databases">
        <title>Genome sequence of soybean root-associated Caulobacter segnis RL271.</title>
        <authorList>
            <person name="Longley R."/>
            <person name="Bonito G."/>
            <person name="Trigodet F."/>
            <person name="Crosson S."/>
            <person name="Fiebig A."/>
        </authorList>
    </citation>
    <scope>NUCLEOTIDE SEQUENCE [LARGE SCALE GENOMIC DNA]</scope>
    <source>
        <strain evidence="1 2">RL271</strain>
    </source>
</reference>
<dbReference type="EMBL" id="CP096040">
    <property type="protein sequence ID" value="USQ96900.1"/>
    <property type="molecule type" value="Genomic_DNA"/>
</dbReference>
<keyword evidence="2" id="KW-1185">Reference proteome</keyword>
<name>A0ABY4ZVZ8_9CAUL</name>
<sequence>MEKVFVAKRVASKLYATEAAVDAAMVEVAEMMAELVQARKDLNLAATVGHGVSAKLVEAMQALSSARTAVVEAHGGLDETRLRLGMRTRMGGALYPEKEQSGTTGLREAV</sequence>
<dbReference type="Proteomes" id="UP001057520">
    <property type="component" value="Chromosome"/>
</dbReference>
<gene>
    <name evidence="1" type="ORF">MZV50_04850</name>
</gene>
<evidence type="ECO:0000313" key="1">
    <source>
        <dbReference type="EMBL" id="USQ96900.1"/>
    </source>
</evidence>
<organism evidence="1 2">
    <name type="scientific">Caulobacter segnis</name>
    <dbReference type="NCBI Taxonomy" id="88688"/>
    <lineage>
        <taxon>Bacteria</taxon>
        <taxon>Pseudomonadati</taxon>
        <taxon>Pseudomonadota</taxon>
        <taxon>Alphaproteobacteria</taxon>
        <taxon>Caulobacterales</taxon>
        <taxon>Caulobacteraceae</taxon>
        <taxon>Caulobacter</taxon>
    </lineage>
</organism>
<protein>
    <submittedName>
        <fullName evidence="1">Uncharacterized protein</fullName>
    </submittedName>
</protein>